<dbReference type="InterPro" id="IPR043148">
    <property type="entry name" value="TagF_C"/>
</dbReference>
<dbReference type="Pfam" id="PF00534">
    <property type="entry name" value="Glycos_transf_1"/>
    <property type="match status" value="1"/>
</dbReference>
<reference evidence="9" key="1">
    <citation type="submission" date="2022-06" db="EMBL/GenBank/DDBJ databases">
        <title>Helicobacter colisuis sp. nov.</title>
        <authorList>
            <person name="Papic B."/>
            <person name="Gruntar I."/>
        </authorList>
    </citation>
    <scope>NUCLEOTIDE SEQUENCE</scope>
    <source>
        <strain evidence="9">11154-15</strain>
    </source>
</reference>
<feature type="repeat" description="TPR" evidence="7">
    <location>
        <begin position="7"/>
        <end position="40"/>
    </location>
</feature>
<evidence type="ECO:0000256" key="3">
    <source>
        <dbReference type="ARBA" id="ARBA00022475"/>
    </source>
</evidence>
<keyword evidence="4" id="KW-0808">Transferase</keyword>
<keyword evidence="7" id="KW-0802">TPR repeat</keyword>
<evidence type="ECO:0000256" key="6">
    <source>
        <dbReference type="ARBA" id="ARBA00023136"/>
    </source>
</evidence>
<sequence>MLNPLFFYSYLKGMLYYHYYKDYNKALKYYQKALKTKDNHAKCHFKVGMCYFKQQDWSNAKDFMESAVLLRSDMRNWQRQLSQVENHLEQIGSTNAKIWWKEVEDIKVKIAKKGGSFLLYKNLAAALEVMLRFQEAARSYQQALDFVEHKDHTHAELYYRMGFCYEREEEGISDIALAKEAYENAMLLDGKLDSKRFGVGVFHQQRGYWKEANSAYLEWYEQNGKAREDEDFLYKIAMSYDRLYDWDNAEKYYNKALEINYHRPYTHYRLGFVYERKKEYSKAAQSYQQAVNRSSEYKQFWHYRLGYCLKMMERFQEACEEFLEQQITYQKPYGVDDKKLKNKSFKQQAIYTHYLENTSILTKTILYESFHGRLMSCNPYAIFLYCIHHPQFKDFTHIWVIDSAQDIKPEFRKMRNLICIKKSSDAYLKYLARAEFLINNSTFPSYFIRREEQKYLNTWHGTPWKMLGKYIKTKFMEHNNTQRNFLQTTHIINPSNFVENVIIKDYDIEGIYGGKALITGYPRIDITLQKNQELKARFDIKEGEKVVLYAPTFRGIFGNAKFEAEAIGEYLKMLSMMPFKVLFRGHYETLKYIEGKNLDFRSANDRDIDTNELLSIVDILITDYSSIAFDFMVLDKPIIYFVYDYEEYKQERGLYFEIEELSENRCNNIGEVLELLSNEEFLSKKNRYEHLKEKFFPYEDGNATKRVVDFFFFDDYDEKFLYKPDKKKNLLFYAGIMMPNGIMSSIQNLVNSLNQEEYRICLAIDPGTIEMFPERMEQFEVIKDKVQVLPRVGAKNATLEEDWLDNHPVYKLKRSNKEQEGIYWHLYKRDFQRLYGESRFDVVINFEGYNRYWAKLFAYGAQCMKLIFLHNDMFGEFNKKYPYLAEIFNCYHYYDKVISVSKQTSEENKKNLALQYNISEAKFDFLENTIDYNGIIRKSNEQLDSEVENKYFKKDYKIFINMARLSVEKDQAKLIRAFKVINEEHPKTLLLILGDGPLKNELQSLIRELNLQKNVFLLGRMFNPFPYLKRADCFVMSSNHEGQPMTLLEALVLDKAIVATDIPGNVSVLKDKGGLIVENSEDGLIYGMKKYLNNEIQAQYFDAVKYNKNIMQKFNYLIG</sequence>
<comment type="similarity">
    <text evidence="2">Belongs to the CDP-glycerol glycerophosphotransferase family.</text>
</comment>
<accession>A0ABT0TVD4</accession>
<dbReference type="SMART" id="SM00028">
    <property type="entry name" value="TPR"/>
    <property type="match status" value="6"/>
</dbReference>
<name>A0ABT0TVD4_9HELI</name>
<evidence type="ECO:0000259" key="8">
    <source>
        <dbReference type="Pfam" id="PF00534"/>
    </source>
</evidence>
<dbReference type="Gene3D" id="3.40.50.12580">
    <property type="match status" value="1"/>
</dbReference>
<evidence type="ECO:0000256" key="2">
    <source>
        <dbReference type="ARBA" id="ARBA00010488"/>
    </source>
</evidence>
<proteinExistence type="inferred from homology"/>
<protein>
    <submittedName>
        <fullName evidence="9">CDP-glycerol glycerophosphotransferase family protein</fullName>
    </submittedName>
</protein>
<comment type="subcellular location">
    <subcellularLocation>
        <location evidence="1">Cell membrane</location>
        <topology evidence="1">Peripheral membrane protein</topology>
    </subcellularLocation>
</comment>
<keyword evidence="5" id="KW-0777">Teichoic acid biosynthesis</keyword>
<dbReference type="Gene3D" id="1.25.40.10">
    <property type="entry name" value="Tetratricopeptide repeat domain"/>
    <property type="match status" value="4"/>
</dbReference>
<dbReference type="Gene3D" id="3.40.50.11820">
    <property type="match status" value="1"/>
</dbReference>
<dbReference type="Pfam" id="PF13432">
    <property type="entry name" value="TPR_16"/>
    <property type="match status" value="1"/>
</dbReference>
<feature type="repeat" description="TPR" evidence="7">
    <location>
        <begin position="264"/>
        <end position="297"/>
    </location>
</feature>
<dbReference type="RefSeq" id="WP_250604608.1">
    <property type="nucleotide sequence ID" value="NZ_JAMOKX010000005.1"/>
</dbReference>
<dbReference type="EMBL" id="JAMOKX010000005">
    <property type="protein sequence ID" value="MCL9819804.1"/>
    <property type="molecule type" value="Genomic_DNA"/>
</dbReference>
<keyword evidence="6" id="KW-0472">Membrane</keyword>
<dbReference type="SUPFAM" id="SSF53756">
    <property type="entry name" value="UDP-Glycosyltransferase/glycogen phosphorylase"/>
    <property type="match status" value="2"/>
</dbReference>
<dbReference type="PANTHER" id="PTHR37316:SF3">
    <property type="entry name" value="TEICHOIC ACID GLYCEROL-PHOSPHATE TRANSFERASE"/>
    <property type="match status" value="1"/>
</dbReference>
<dbReference type="SUPFAM" id="SSF48452">
    <property type="entry name" value="TPR-like"/>
    <property type="match status" value="2"/>
</dbReference>
<organism evidence="9 10">
    <name type="scientific">Helicobacter colisuis</name>
    <dbReference type="NCBI Taxonomy" id="2949739"/>
    <lineage>
        <taxon>Bacteria</taxon>
        <taxon>Pseudomonadati</taxon>
        <taxon>Campylobacterota</taxon>
        <taxon>Epsilonproteobacteria</taxon>
        <taxon>Campylobacterales</taxon>
        <taxon>Helicobacteraceae</taxon>
        <taxon>Helicobacter</taxon>
    </lineage>
</organism>
<dbReference type="CDD" id="cd03811">
    <property type="entry name" value="GT4_GT28_WabH-like"/>
    <property type="match status" value="1"/>
</dbReference>
<evidence type="ECO:0000256" key="1">
    <source>
        <dbReference type="ARBA" id="ARBA00004202"/>
    </source>
</evidence>
<dbReference type="InterPro" id="IPR011990">
    <property type="entry name" value="TPR-like_helical_dom_sf"/>
</dbReference>
<dbReference type="InterPro" id="IPR051612">
    <property type="entry name" value="Teichoic_Acid_Biosynth"/>
</dbReference>
<dbReference type="PANTHER" id="PTHR37316">
    <property type="entry name" value="TEICHOIC ACID GLYCEROL-PHOSPHATE PRIMASE"/>
    <property type="match status" value="1"/>
</dbReference>
<dbReference type="PROSITE" id="PS50005">
    <property type="entry name" value="TPR"/>
    <property type="match status" value="3"/>
</dbReference>
<keyword evidence="3" id="KW-1003">Cell membrane</keyword>
<comment type="caution">
    <text evidence="9">The sequence shown here is derived from an EMBL/GenBank/DDBJ whole genome shotgun (WGS) entry which is preliminary data.</text>
</comment>
<feature type="domain" description="Glycosyl transferase family 1" evidence="8">
    <location>
        <begin position="952"/>
        <end position="1102"/>
    </location>
</feature>
<evidence type="ECO:0000313" key="10">
    <source>
        <dbReference type="Proteomes" id="UP001057522"/>
    </source>
</evidence>
<dbReference type="InterPro" id="IPR043149">
    <property type="entry name" value="TagF_N"/>
</dbReference>
<evidence type="ECO:0000256" key="5">
    <source>
        <dbReference type="ARBA" id="ARBA00022944"/>
    </source>
</evidence>
<dbReference type="InterPro" id="IPR007554">
    <property type="entry name" value="Glycerophosphate_synth"/>
</dbReference>
<dbReference type="Gene3D" id="3.40.50.2000">
    <property type="entry name" value="Glycogen Phosphorylase B"/>
    <property type="match status" value="2"/>
</dbReference>
<gene>
    <name evidence="9" type="ORF">NCR95_06465</name>
</gene>
<dbReference type="InterPro" id="IPR001296">
    <property type="entry name" value="Glyco_trans_1"/>
</dbReference>
<keyword evidence="10" id="KW-1185">Reference proteome</keyword>
<feature type="repeat" description="TPR" evidence="7">
    <location>
        <begin position="230"/>
        <end position="263"/>
    </location>
</feature>
<evidence type="ECO:0000256" key="7">
    <source>
        <dbReference type="PROSITE-ProRule" id="PRU00339"/>
    </source>
</evidence>
<dbReference type="Proteomes" id="UP001057522">
    <property type="component" value="Unassembled WGS sequence"/>
</dbReference>
<dbReference type="InterPro" id="IPR019734">
    <property type="entry name" value="TPR_rpt"/>
</dbReference>
<evidence type="ECO:0000313" key="9">
    <source>
        <dbReference type="EMBL" id="MCL9819804.1"/>
    </source>
</evidence>
<evidence type="ECO:0000256" key="4">
    <source>
        <dbReference type="ARBA" id="ARBA00022679"/>
    </source>
</evidence>
<dbReference type="Pfam" id="PF04464">
    <property type="entry name" value="Glyphos_transf"/>
    <property type="match status" value="1"/>
</dbReference>